<organism evidence="3 4">
    <name type="scientific">Anoxybacteroides rupiense</name>
    <dbReference type="NCBI Taxonomy" id="311460"/>
    <lineage>
        <taxon>Bacteria</taxon>
        <taxon>Bacillati</taxon>
        <taxon>Bacillota</taxon>
        <taxon>Bacilli</taxon>
        <taxon>Bacillales</taxon>
        <taxon>Anoxybacillaceae</taxon>
        <taxon>Anoxybacteroides</taxon>
    </lineage>
</organism>
<sequence length="366" mass="40957">MKGIYEEQQNIIFKETNSINSANFSAIKLLCLLNTQKGVSAMKKMTKAMMITSAILLLSACSSSNEKEQTFINSREQAKSNISVTNNPFFKEKKEGKFEHLHGIGYAGNQNAIYFATHEGLLVYQNNKWYETTSYKHDYMGFSATDDGFYSSGHPEEGSSLGNPLGLVKSLDNGQTLMNLGFYKESDFHYMTVGYKSHTIYVVNQEANKTLGQGLFYSKDDGKTWLQSQLNGLPQTVAGTIAAHPTDENMVGISTPEGIFVSKDNGNTFERFTRKINTTTFVFQEKSILFAAVENNKPILIKQSLDSKQEEVLSVPKLDEKDHIMYMASNPTNEKEIVIATMNGDIFMTKNNGESWTRLASKGKIF</sequence>
<reference evidence="3 4" key="1">
    <citation type="submission" date="2023-03" db="EMBL/GenBank/DDBJ databases">
        <title>Bacillus Genome Sequencing.</title>
        <authorList>
            <person name="Dunlap C."/>
        </authorList>
    </citation>
    <scope>NUCLEOTIDE SEQUENCE [LARGE SCALE GENOMIC DNA]</scope>
    <source>
        <strain evidence="3 4">NRS-38</strain>
    </source>
</reference>
<dbReference type="SUPFAM" id="SSF110296">
    <property type="entry name" value="Oligoxyloglucan reducing end-specific cellobiohydrolase"/>
    <property type="match status" value="1"/>
</dbReference>
<dbReference type="Pfam" id="PF15902">
    <property type="entry name" value="Sortilin-Vps10"/>
    <property type="match status" value="1"/>
</dbReference>
<name>A0ABD5IZH4_9BACL</name>
<gene>
    <name evidence="3" type="ORF">P9850_18580</name>
</gene>
<keyword evidence="1" id="KW-0677">Repeat</keyword>
<comment type="caution">
    <text evidence="3">The sequence shown here is derived from an EMBL/GenBank/DDBJ whole genome shotgun (WGS) entry which is preliminary data.</text>
</comment>
<evidence type="ECO:0000259" key="2">
    <source>
        <dbReference type="Pfam" id="PF15902"/>
    </source>
</evidence>
<dbReference type="InterPro" id="IPR054817">
    <property type="entry name" value="Glycosyl_F510_1955-like"/>
</dbReference>
<evidence type="ECO:0000256" key="1">
    <source>
        <dbReference type="ARBA" id="ARBA00022737"/>
    </source>
</evidence>
<dbReference type="EMBL" id="JARTLI010000068">
    <property type="protein sequence ID" value="MED5053772.1"/>
    <property type="molecule type" value="Genomic_DNA"/>
</dbReference>
<dbReference type="Gene3D" id="2.130.10.10">
    <property type="entry name" value="YVTN repeat-like/Quinoprotein amine dehydrogenase"/>
    <property type="match status" value="1"/>
</dbReference>
<protein>
    <recommendedName>
        <fullName evidence="2">Sortilin N-terminal domain-containing protein</fullName>
    </recommendedName>
</protein>
<dbReference type="InterPro" id="IPR015943">
    <property type="entry name" value="WD40/YVTN_repeat-like_dom_sf"/>
</dbReference>
<evidence type="ECO:0000313" key="3">
    <source>
        <dbReference type="EMBL" id="MED5053772.1"/>
    </source>
</evidence>
<dbReference type="Proteomes" id="UP001339962">
    <property type="component" value="Unassembled WGS sequence"/>
</dbReference>
<dbReference type="AlphaFoldDB" id="A0ABD5IZH4"/>
<proteinExistence type="predicted"/>
<feature type="domain" description="Sortilin N-terminal" evidence="2">
    <location>
        <begin position="169"/>
        <end position="297"/>
    </location>
</feature>
<accession>A0ABD5IZH4</accession>
<dbReference type="InterPro" id="IPR031778">
    <property type="entry name" value="Sortilin_N"/>
</dbReference>
<evidence type="ECO:0000313" key="4">
    <source>
        <dbReference type="Proteomes" id="UP001339962"/>
    </source>
</evidence>
<dbReference type="NCBIfam" id="NF045728">
    <property type="entry name" value="glycosyl_F510_1955"/>
    <property type="match status" value="1"/>
</dbReference>